<evidence type="ECO:0000313" key="3">
    <source>
        <dbReference type="Proteomes" id="UP000664096"/>
    </source>
</evidence>
<organism evidence="2 3">
    <name type="scientific">Roseibium aggregatum</name>
    <dbReference type="NCBI Taxonomy" id="187304"/>
    <lineage>
        <taxon>Bacteria</taxon>
        <taxon>Pseudomonadati</taxon>
        <taxon>Pseudomonadota</taxon>
        <taxon>Alphaproteobacteria</taxon>
        <taxon>Hyphomicrobiales</taxon>
        <taxon>Stappiaceae</taxon>
        <taxon>Roseibium</taxon>
    </lineage>
</organism>
<dbReference type="InterPro" id="IPR016181">
    <property type="entry name" value="Acyl_CoA_acyltransferase"/>
</dbReference>
<dbReference type="InterPro" id="IPR000182">
    <property type="entry name" value="GNAT_dom"/>
</dbReference>
<dbReference type="CDD" id="cd04301">
    <property type="entry name" value="NAT_SF"/>
    <property type="match status" value="1"/>
</dbReference>
<dbReference type="SUPFAM" id="SSF55729">
    <property type="entry name" value="Acyl-CoA N-acyltransferases (Nat)"/>
    <property type="match status" value="1"/>
</dbReference>
<name>A0A939EEX8_9HYPH</name>
<evidence type="ECO:0000313" key="2">
    <source>
        <dbReference type="EMBL" id="MBN9671257.1"/>
    </source>
</evidence>
<protein>
    <submittedName>
        <fullName evidence="2">GNAT family N-acetyltransferase</fullName>
    </submittedName>
</protein>
<dbReference type="GO" id="GO:0016747">
    <property type="term" value="F:acyltransferase activity, transferring groups other than amino-acyl groups"/>
    <property type="evidence" value="ECO:0007669"/>
    <property type="project" value="InterPro"/>
</dbReference>
<dbReference type="PROSITE" id="PS51186">
    <property type="entry name" value="GNAT"/>
    <property type="match status" value="1"/>
</dbReference>
<comment type="caution">
    <text evidence="2">The sequence shown here is derived from an EMBL/GenBank/DDBJ whole genome shotgun (WGS) entry which is preliminary data.</text>
</comment>
<dbReference type="Gene3D" id="3.40.630.30">
    <property type="match status" value="1"/>
</dbReference>
<dbReference type="AlphaFoldDB" id="A0A939EEX8"/>
<gene>
    <name evidence="2" type="ORF">JF539_13000</name>
</gene>
<dbReference type="Pfam" id="PF00583">
    <property type="entry name" value="Acetyltransf_1"/>
    <property type="match status" value="1"/>
</dbReference>
<sequence length="162" mass="18845">MSDEEKSLKHAVDPVYPSQRPYRLRPAVASDFSFCRTLYIETMFPLLEALGRLDCERAEKAFETYFDCNEIRLVMVEETVVGWIQVSEEPSRLNLDQIYLLPSYRNRGLGTLLIEDVMKNATAMEKPLHLSTVKGNPAISLYRRLGFTFFSEDETKIHMQWQ</sequence>
<dbReference type="EMBL" id="JAEKJZ010000002">
    <property type="protein sequence ID" value="MBN9671257.1"/>
    <property type="molecule type" value="Genomic_DNA"/>
</dbReference>
<accession>A0A939EEX8</accession>
<dbReference type="RefSeq" id="WP_207141101.1">
    <property type="nucleotide sequence ID" value="NZ_JAEKJZ010000002.1"/>
</dbReference>
<proteinExistence type="predicted"/>
<feature type="domain" description="N-acetyltransferase" evidence="1">
    <location>
        <begin position="22"/>
        <end position="162"/>
    </location>
</feature>
<evidence type="ECO:0000259" key="1">
    <source>
        <dbReference type="PROSITE" id="PS51186"/>
    </source>
</evidence>
<reference evidence="2" key="1">
    <citation type="submission" date="2020-12" db="EMBL/GenBank/DDBJ databases">
        <title>Oil enriched cultivation method for isolating marine PHA-producing bacteria.</title>
        <authorList>
            <person name="Zheng W."/>
            <person name="Yu S."/>
            <person name="Huang Y."/>
        </authorList>
    </citation>
    <scope>NUCLEOTIDE SEQUENCE</scope>
    <source>
        <strain evidence="2">SY-2-12</strain>
    </source>
</reference>
<dbReference type="Proteomes" id="UP000664096">
    <property type="component" value="Unassembled WGS sequence"/>
</dbReference>